<evidence type="ECO:0000313" key="2">
    <source>
        <dbReference type="Proteomes" id="UP000289794"/>
    </source>
</evidence>
<sequence length="488" mass="56371">MHTDCKNYSLARGCLGIALQIQGNTSRDSEWLNCYVHSGFFSVFIDNFPVSSYNKPMEKKTNKNRATWYKLDLSANVYPTLQRKNFSSVYRITMIMKEEVDPPLLQKAVDLALPRFPAFKVALKKGLFWRYLEPNDRPGPFVQPDIVNPCMPMSFKANNRYLIRIYYYHKKISLEMFHSLSDGNGALYLLRTITAVYLRLQGHEIPSCDGVLDIHEEPDPEELEDAYLRYASSKVKPARTNGSAYRVIGTKEPFYTLNIITGIMPVDKILKVARSYKASITEYLNAVLLYSLLEKQKADHVFREKPVKLALPVNLRKFFPSITLRNFITMVYPSIDPRMGEYTFEEILVQVHHYMRYYINNKFLNADITTNASTQQSPFIRIVPLFLKDYVVRQFYIRVQDRQSTAGLTNLGIVQVPKEMKPYVERFDVLMGQPFSARTNCAVVSYENTLTISFASSIVEADVERIFFRKLVSDGIPVKIESNRETKD</sequence>
<dbReference type="KEGG" id="bpro:PMF13cell1_05280"/>
<accession>A0A4P6M813</accession>
<gene>
    <name evidence="1" type="ORF">PMF13cell1_05280</name>
</gene>
<evidence type="ECO:0000313" key="1">
    <source>
        <dbReference type="EMBL" id="QBE99697.1"/>
    </source>
</evidence>
<proteinExistence type="predicted"/>
<protein>
    <recommendedName>
        <fullName evidence="3">Alcohol acetyltransferase</fullName>
    </recommendedName>
</protein>
<organism evidence="1 2">
    <name type="scientific">Blautia producta</name>
    <dbReference type="NCBI Taxonomy" id="33035"/>
    <lineage>
        <taxon>Bacteria</taxon>
        <taxon>Bacillati</taxon>
        <taxon>Bacillota</taxon>
        <taxon>Clostridia</taxon>
        <taxon>Lachnospirales</taxon>
        <taxon>Lachnospiraceae</taxon>
        <taxon>Blautia</taxon>
    </lineage>
</organism>
<dbReference type="EMBL" id="CP035945">
    <property type="protein sequence ID" value="QBE99697.1"/>
    <property type="molecule type" value="Genomic_DNA"/>
</dbReference>
<name>A0A4P6M813_9FIRM</name>
<reference evidence="1 2" key="1">
    <citation type="submission" date="2019-01" db="EMBL/GenBank/DDBJ databases">
        <title>PMF-metabolizing Aryl O-demethylase.</title>
        <authorList>
            <person name="Kim M."/>
        </authorList>
    </citation>
    <scope>NUCLEOTIDE SEQUENCE [LARGE SCALE GENOMIC DNA]</scope>
    <source>
        <strain evidence="1 2">PMF1</strain>
    </source>
</reference>
<dbReference type="Proteomes" id="UP000289794">
    <property type="component" value="Chromosome"/>
</dbReference>
<evidence type="ECO:0008006" key="3">
    <source>
        <dbReference type="Google" id="ProtNLM"/>
    </source>
</evidence>
<dbReference type="AlphaFoldDB" id="A0A4P6M813"/>